<dbReference type="Proteomes" id="UP000708298">
    <property type="component" value="Unassembled WGS sequence"/>
</dbReference>
<dbReference type="PANTHER" id="PTHR35530:SF1">
    <property type="entry name" value="2-HYDROXYMUCONATE TAUTOMERASE"/>
    <property type="match status" value="1"/>
</dbReference>
<sequence length="146" mass="16112">MPMITVRYTTPNPQSDLRPQIAALASRLAAEKLGKQPEVTAVLVEYADPKGWFIAGQHPTEAGLAAFWLDIKVTDKTNTKTETTRFVEETFVEMEKLLGPLHTECYVLVHAVDGDAYGYGGLTQNGRRAAAHPAWPSADDVLLRQF</sequence>
<dbReference type="PANTHER" id="PTHR35530">
    <property type="entry name" value="TAUTOMERASE-RELATED"/>
    <property type="match status" value="1"/>
</dbReference>
<dbReference type="RefSeq" id="WP_227320831.1">
    <property type="nucleotide sequence ID" value="NZ_JAESVB010000003.1"/>
</dbReference>
<accession>A0A964DYA6</accession>
<dbReference type="EMBL" id="JAESVB010000003">
    <property type="protein sequence ID" value="MCB8875160.1"/>
    <property type="molecule type" value="Genomic_DNA"/>
</dbReference>
<evidence type="ECO:0000313" key="1">
    <source>
        <dbReference type="EMBL" id="MCB8875160.1"/>
    </source>
</evidence>
<gene>
    <name evidence="1" type="ORF">ASILVAE211_08215</name>
</gene>
<protein>
    <submittedName>
        <fullName evidence="1">4-oxalocrotonate tautomerase family protein</fullName>
    </submittedName>
</protein>
<dbReference type="AlphaFoldDB" id="A0A964DYA6"/>
<keyword evidence="2" id="KW-1185">Reference proteome</keyword>
<dbReference type="SUPFAM" id="SSF55331">
    <property type="entry name" value="Tautomerase/MIF"/>
    <property type="match status" value="1"/>
</dbReference>
<evidence type="ECO:0000313" key="2">
    <source>
        <dbReference type="Proteomes" id="UP000708298"/>
    </source>
</evidence>
<proteinExistence type="predicted"/>
<organism evidence="1 2">
    <name type="scientific">Acidisoma silvae</name>
    <dbReference type="NCBI Taxonomy" id="2802396"/>
    <lineage>
        <taxon>Bacteria</taxon>
        <taxon>Pseudomonadati</taxon>
        <taxon>Pseudomonadota</taxon>
        <taxon>Alphaproteobacteria</taxon>
        <taxon>Acetobacterales</taxon>
        <taxon>Acidocellaceae</taxon>
        <taxon>Acidisoma</taxon>
    </lineage>
</organism>
<name>A0A964DYA6_9PROT</name>
<reference evidence="1" key="2">
    <citation type="submission" date="2021-01" db="EMBL/GenBank/DDBJ databases">
        <authorList>
            <person name="Mieszkin S."/>
            <person name="Pouder E."/>
            <person name="Alain K."/>
        </authorList>
    </citation>
    <scope>NUCLEOTIDE SEQUENCE</scope>
    <source>
        <strain evidence="1">HW T2.11</strain>
    </source>
</reference>
<comment type="caution">
    <text evidence="1">The sequence shown here is derived from an EMBL/GenBank/DDBJ whole genome shotgun (WGS) entry which is preliminary data.</text>
</comment>
<dbReference type="InterPro" id="IPR014347">
    <property type="entry name" value="Tautomerase/MIF_sf"/>
</dbReference>
<reference evidence="1" key="1">
    <citation type="journal article" date="2021" name="Microorganisms">
        <title>Acidisoma silvae sp. nov. and Acidisomacellulosilytica sp. nov., Two Acidophilic Bacteria Isolated from Decaying Wood, Hydrolyzing Cellulose and Producing Poly-3-hydroxybutyrate.</title>
        <authorList>
            <person name="Mieszkin S."/>
            <person name="Pouder E."/>
            <person name="Uroz S."/>
            <person name="Simon-Colin C."/>
            <person name="Alain K."/>
        </authorList>
    </citation>
    <scope>NUCLEOTIDE SEQUENCE</scope>
    <source>
        <strain evidence="1">HW T2.11</strain>
    </source>
</reference>
<dbReference type="Gene3D" id="3.30.429.10">
    <property type="entry name" value="Macrophage Migration Inhibitory Factor"/>
    <property type="match status" value="2"/>
</dbReference>